<dbReference type="GO" id="GO:0016020">
    <property type="term" value="C:membrane"/>
    <property type="evidence" value="ECO:0007669"/>
    <property type="project" value="UniProtKB-SubCell"/>
</dbReference>
<dbReference type="AlphaFoldDB" id="A0AAE2BYK6"/>
<dbReference type="Pfam" id="PF01694">
    <property type="entry name" value="Rhomboid"/>
    <property type="match status" value="1"/>
</dbReference>
<keyword evidence="4" id="KW-0378">Hydrolase</keyword>
<keyword evidence="10" id="KW-1185">Reference proteome</keyword>
<dbReference type="InterPro" id="IPR022764">
    <property type="entry name" value="Peptidase_S54_rhomboid_dom"/>
</dbReference>
<gene>
    <name evidence="9" type="ORF">Sango_0962200</name>
</gene>
<name>A0AAE2BYK6_9LAMI</name>
<evidence type="ECO:0000256" key="2">
    <source>
        <dbReference type="ARBA" id="ARBA00009045"/>
    </source>
</evidence>
<evidence type="ECO:0000256" key="4">
    <source>
        <dbReference type="ARBA" id="ARBA00022801"/>
    </source>
</evidence>
<feature type="domain" description="Peptidase S54 rhomboid" evidence="8">
    <location>
        <begin position="59"/>
        <end position="187"/>
    </location>
</feature>
<organism evidence="9 10">
    <name type="scientific">Sesamum angolense</name>
    <dbReference type="NCBI Taxonomy" id="2727404"/>
    <lineage>
        <taxon>Eukaryota</taxon>
        <taxon>Viridiplantae</taxon>
        <taxon>Streptophyta</taxon>
        <taxon>Embryophyta</taxon>
        <taxon>Tracheophyta</taxon>
        <taxon>Spermatophyta</taxon>
        <taxon>Magnoliopsida</taxon>
        <taxon>eudicotyledons</taxon>
        <taxon>Gunneridae</taxon>
        <taxon>Pentapetalae</taxon>
        <taxon>asterids</taxon>
        <taxon>lamiids</taxon>
        <taxon>Lamiales</taxon>
        <taxon>Pedaliaceae</taxon>
        <taxon>Sesamum</taxon>
    </lineage>
</organism>
<dbReference type="GO" id="GO:0004252">
    <property type="term" value="F:serine-type endopeptidase activity"/>
    <property type="evidence" value="ECO:0007669"/>
    <property type="project" value="InterPro"/>
</dbReference>
<keyword evidence="5 7" id="KW-1133">Transmembrane helix</keyword>
<comment type="caution">
    <text evidence="9">The sequence shown here is derived from an EMBL/GenBank/DDBJ whole genome shotgun (WGS) entry which is preliminary data.</text>
</comment>
<accession>A0AAE2BYK6</accession>
<evidence type="ECO:0000256" key="5">
    <source>
        <dbReference type="ARBA" id="ARBA00022989"/>
    </source>
</evidence>
<sequence length="199" mass="21900">MDHVVCVDVMWPDSEDKPTLRSIFRRLTTDGVVIGLIVTNVAVFLLWRIASPQFMVKNFMIGRTFGPEYLLKLYLSGAVVGSIFYLAYHAFIAPSFQRTQMGIHPSKVPGLVGIPNPLGASGAVNAIMLLDIFLFPSATLYFNFFIPIPAILLGIFMVGKDVLRILEGDHEVSGSAHLGGATVAALAWAQSRKGRFRRF</sequence>
<proteinExistence type="inferred from homology"/>
<protein>
    <submittedName>
        <fullName evidence="9">RHOMBOID-like protein 12, mitochondrial</fullName>
    </submittedName>
</protein>
<reference evidence="9" key="2">
    <citation type="journal article" date="2024" name="Plant">
        <title>Genomic evolution and insights into agronomic trait innovations of Sesamum species.</title>
        <authorList>
            <person name="Miao H."/>
            <person name="Wang L."/>
            <person name="Qu L."/>
            <person name="Liu H."/>
            <person name="Sun Y."/>
            <person name="Le M."/>
            <person name="Wang Q."/>
            <person name="Wei S."/>
            <person name="Zheng Y."/>
            <person name="Lin W."/>
            <person name="Duan Y."/>
            <person name="Cao H."/>
            <person name="Xiong S."/>
            <person name="Wang X."/>
            <person name="Wei L."/>
            <person name="Li C."/>
            <person name="Ma Q."/>
            <person name="Ju M."/>
            <person name="Zhao R."/>
            <person name="Li G."/>
            <person name="Mu C."/>
            <person name="Tian Q."/>
            <person name="Mei H."/>
            <person name="Zhang T."/>
            <person name="Gao T."/>
            <person name="Zhang H."/>
        </authorList>
    </citation>
    <scope>NUCLEOTIDE SEQUENCE</scope>
    <source>
        <strain evidence="9">K16</strain>
    </source>
</reference>
<dbReference type="PANTHER" id="PTHR43731">
    <property type="entry name" value="RHOMBOID PROTEASE"/>
    <property type="match status" value="1"/>
</dbReference>
<reference evidence="9" key="1">
    <citation type="submission" date="2020-06" db="EMBL/GenBank/DDBJ databases">
        <authorList>
            <person name="Li T."/>
            <person name="Hu X."/>
            <person name="Zhang T."/>
            <person name="Song X."/>
            <person name="Zhang H."/>
            <person name="Dai N."/>
            <person name="Sheng W."/>
            <person name="Hou X."/>
            <person name="Wei L."/>
        </authorList>
    </citation>
    <scope>NUCLEOTIDE SEQUENCE</scope>
    <source>
        <strain evidence="9">K16</strain>
        <tissue evidence="9">Leaf</tissue>
    </source>
</reference>
<feature type="transmembrane region" description="Helical" evidence="7">
    <location>
        <begin position="140"/>
        <end position="160"/>
    </location>
</feature>
<dbReference type="EMBL" id="JACGWL010000005">
    <property type="protein sequence ID" value="KAK4402215.1"/>
    <property type="molecule type" value="Genomic_DNA"/>
</dbReference>
<feature type="transmembrane region" description="Helical" evidence="7">
    <location>
        <begin position="71"/>
        <end position="91"/>
    </location>
</feature>
<evidence type="ECO:0000256" key="1">
    <source>
        <dbReference type="ARBA" id="ARBA00004141"/>
    </source>
</evidence>
<dbReference type="Gene3D" id="1.20.1540.10">
    <property type="entry name" value="Rhomboid-like"/>
    <property type="match status" value="1"/>
</dbReference>
<evidence type="ECO:0000256" key="3">
    <source>
        <dbReference type="ARBA" id="ARBA00022692"/>
    </source>
</evidence>
<evidence type="ECO:0000256" key="6">
    <source>
        <dbReference type="ARBA" id="ARBA00023136"/>
    </source>
</evidence>
<dbReference type="InterPro" id="IPR035952">
    <property type="entry name" value="Rhomboid-like_sf"/>
</dbReference>
<dbReference type="InterPro" id="IPR050925">
    <property type="entry name" value="Rhomboid_protease_S54"/>
</dbReference>
<evidence type="ECO:0000256" key="7">
    <source>
        <dbReference type="SAM" id="Phobius"/>
    </source>
</evidence>
<evidence type="ECO:0000313" key="10">
    <source>
        <dbReference type="Proteomes" id="UP001289374"/>
    </source>
</evidence>
<comment type="subcellular location">
    <subcellularLocation>
        <location evidence="1">Membrane</location>
        <topology evidence="1">Multi-pass membrane protein</topology>
    </subcellularLocation>
</comment>
<feature type="transmembrane region" description="Helical" evidence="7">
    <location>
        <begin position="31"/>
        <end position="50"/>
    </location>
</feature>
<dbReference type="Proteomes" id="UP001289374">
    <property type="component" value="Unassembled WGS sequence"/>
</dbReference>
<evidence type="ECO:0000313" key="9">
    <source>
        <dbReference type="EMBL" id="KAK4402215.1"/>
    </source>
</evidence>
<dbReference type="SUPFAM" id="SSF144091">
    <property type="entry name" value="Rhomboid-like"/>
    <property type="match status" value="1"/>
</dbReference>
<comment type="similarity">
    <text evidence="2">Belongs to the peptidase S54 family.</text>
</comment>
<dbReference type="PANTHER" id="PTHR43731:SF14">
    <property type="entry name" value="PRESENILIN-ASSOCIATED RHOMBOID-LIKE PROTEIN, MITOCHONDRIAL"/>
    <property type="match status" value="1"/>
</dbReference>
<keyword evidence="3 7" id="KW-0812">Transmembrane</keyword>
<keyword evidence="6 7" id="KW-0472">Membrane</keyword>
<evidence type="ECO:0000259" key="8">
    <source>
        <dbReference type="Pfam" id="PF01694"/>
    </source>
</evidence>